<dbReference type="EMBL" id="JBHFFA010000004">
    <property type="protein sequence ID" value="KAL2631061.1"/>
    <property type="molecule type" value="Genomic_DNA"/>
</dbReference>
<evidence type="ECO:0000313" key="2">
    <source>
        <dbReference type="Proteomes" id="UP001605036"/>
    </source>
</evidence>
<evidence type="ECO:0000313" key="1">
    <source>
        <dbReference type="EMBL" id="KAL2631061.1"/>
    </source>
</evidence>
<accession>A0ABD1YJV8</accession>
<dbReference type="Proteomes" id="UP001605036">
    <property type="component" value="Unassembled WGS sequence"/>
</dbReference>
<organism evidence="1 2">
    <name type="scientific">Riccia fluitans</name>
    <dbReference type="NCBI Taxonomy" id="41844"/>
    <lineage>
        <taxon>Eukaryota</taxon>
        <taxon>Viridiplantae</taxon>
        <taxon>Streptophyta</taxon>
        <taxon>Embryophyta</taxon>
        <taxon>Marchantiophyta</taxon>
        <taxon>Marchantiopsida</taxon>
        <taxon>Marchantiidae</taxon>
        <taxon>Marchantiales</taxon>
        <taxon>Ricciaceae</taxon>
        <taxon>Riccia</taxon>
    </lineage>
</organism>
<comment type="caution">
    <text evidence="1">The sequence shown here is derived from an EMBL/GenBank/DDBJ whole genome shotgun (WGS) entry which is preliminary data.</text>
</comment>
<sequence>MHTIQTPDILDYWWHMVLKEPIIEARQVLESSNARDGSQSSNRINPTLRAYSMFAGFFRVKGNTFVKQFWTSTGSLQGKCTLPLERTDQLQIVAAKLTPDGEFSISRIQPPKEIPKRQNCHFWSQSILSIKSVLMLLMLLLCKLSTA</sequence>
<protein>
    <submittedName>
        <fullName evidence="1">Uncharacterized protein</fullName>
    </submittedName>
</protein>
<dbReference type="AlphaFoldDB" id="A0ABD1YJV8"/>
<gene>
    <name evidence="1" type="ORF">R1flu_015747</name>
</gene>
<name>A0ABD1YJV8_9MARC</name>
<proteinExistence type="predicted"/>
<reference evidence="1 2" key="1">
    <citation type="submission" date="2024-09" db="EMBL/GenBank/DDBJ databases">
        <title>Chromosome-scale assembly of Riccia fluitans.</title>
        <authorList>
            <person name="Paukszto L."/>
            <person name="Sawicki J."/>
            <person name="Karawczyk K."/>
            <person name="Piernik-Szablinska J."/>
            <person name="Szczecinska M."/>
            <person name="Mazdziarz M."/>
        </authorList>
    </citation>
    <scope>NUCLEOTIDE SEQUENCE [LARGE SCALE GENOMIC DNA]</scope>
    <source>
        <strain evidence="1">Rf_01</strain>
        <tissue evidence="1">Aerial parts of the thallus</tissue>
    </source>
</reference>
<keyword evidence="2" id="KW-1185">Reference proteome</keyword>